<dbReference type="AlphaFoldDB" id="A0A077WX47"/>
<dbReference type="OrthoDB" id="10533178at2759"/>
<protein>
    <recommendedName>
        <fullName evidence="3">Myb-like domain-containing protein</fullName>
    </recommendedName>
</protein>
<evidence type="ECO:0000256" key="1">
    <source>
        <dbReference type="SAM" id="MobiDB-lite"/>
    </source>
</evidence>
<name>A0A077WX47_9FUNG</name>
<proteinExistence type="predicted"/>
<sequence>MALLYGYKVPDYFCKKLKRILEIPEYAEYYERVKNHVKALDDADEEFQRPYVAFNNQASTHWKTLDFRVLAMMMGRYKMDYRTVAIKMEINVNVVRRNWNTIKGKDEYLAIYTRHKRRSMETNVDSSHGTRWEPEDDRALVQCIESEHLTFSEAGERLGRTRQACQNRFKNIRALSRGGEDAQMFCIRCRTWKEKDEFKFIQGKDTYQSTCMPCLVRYKRNTNTPEQIIRRASISAINCRDKKLIIAQATNQDTASPPIEQSIDEVHSVLMKAYRLSDEACFYCEAPIHWDTSSRSMFKATIDHVYPNLWTLHEDQVMVWACHGCNSGKWARSFEEYADFLHIINKTTPLTINHHHDINYDLSSYLQHHDEALMSPWNQKSIEGLPFLSTDEWAAAKLAYARMRQGDDTKIGRAAAEGYKVKGTTMTRMEFEIMVRAVGLYDAWTGVKGTWISGQILSLSMNRKINSSIDENGTRFKHLHSVDNCNILLIIFNRAILDFDRDEQKAWLTRIQTLKKIDIQAKVIATRKAMTSRLPLEEIDPNLPETSSSTPLPSNAMENQENIPESSSSTPLPLHAMKKTHS</sequence>
<organism evidence="2">
    <name type="scientific">Lichtheimia ramosa</name>
    <dbReference type="NCBI Taxonomy" id="688394"/>
    <lineage>
        <taxon>Eukaryota</taxon>
        <taxon>Fungi</taxon>
        <taxon>Fungi incertae sedis</taxon>
        <taxon>Mucoromycota</taxon>
        <taxon>Mucoromycotina</taxon>
        <taxon>Mucoromycetes</taxon>
        <taxon>Mucorales</taxon>
        <taxon>Lichtheimiaceae</taxon>
        <taxon>Lichtheimia</taxon>
    </lineage>
</organism>
<gene>
    <name evidence="2" type="ORF">LRAMOSA04396</name>
</gene>
<dbReference type="Pfam" id="PF13921">
    <property type="entry name" value="Myb_DNA-bind_6"/>
    <property type="match status" value="1"/>
</dbReference>
<dbReference type="EMBL" id="LK023357">
    <property type="protein sequence ID" value="CDS12201.1"/>
    <property type="molecule type" value="Genomic_DNA"/>
</dbReference>
<evidence type="ECO:0000313" key="2">
    <source>
        <dbReference type="EMBL" id="CDS12201.1"/>
    </source>
</evidence>
<accession>A0A077WX47</accession>
<feature type="compositionally biased region" description="Low complexity" evidence="1">
    <location>
        <begin position="541"/>
        <end position="555"/>
    </location>
</feature>
<feature type="region of interest" description="Disordered" evidence="1">
    <location>
        <begin position="535"/>
        <end position="582"/>
    </location>
</feature>
<evidence type="ECO:0008006" key="3">
    <source>
        <dbReference type="Google" id="ProtNLM"/>
    </source>
</evidence>
<dbReference type="Gene3D" id="1.10.30.50">
    <property type="match status" value="1"/>
</dbReference>
<feature type="compositionally biased region" description="Polar residues" evidence="1">
    <location>
        <begin position="556"/>
        <end position="571"/>
    </location>
</feature>
<reference evidence="2" key="1">
    <citation type="journal article" date="2014" name="Genome Announc.">
        <title>De novo whole-genome sequence and genome annotation of Lichtheimia ramosa.</title>
        <authorList>
            <person name="Linde J."/>
            <person name="Schwartze V."/>
            <person name="Binder U."/>
            <person name="Lass-Florl C."/>
            <person name="Voigt K."/>
            <person name="Horn F."/>
        </authorList>
    </citation>
    <scope>NUCLEOTIDE SEQUENCE</scope>
    <source>
        <strain evidence="2">JMRC FSU:6197</strain>
    </source>
</reference>